<organism evidence="1 2">
    <name type="scientific">Pleurodeles waltl</name>
    <name type="common">Iberian ribbed newt</name>
    <dbReference type="NCBI Taxonomy" id="8319"/>
    <lineage>
        <taxon>Eukaryota</taxon>
        <taxon>Metazoa</taxon>
        <taxon>Chordata</taxon>
        <taxon>Craniata</taxon>
        <taxon>Vertebrata</taxon>
        <taxon>Euteleostomi</taxon>
        <taxon>Amphibia</taxon>
        <taxon>Batrachia</taxon>
        <taxon>Caudata</taxon>
        <taxon>Salamandroidea</taxon>
        <taxon>Salamandridae</taxon>
        <taxon>Pleurodelinae</taxon>
        <taxon>Pleurodeles</taxon>
    </lineage>
</organism>
<dbReference type="EMBL" id="JANPWB010000014">
    <property type="protein sequence ID" value="KAJ1100714.1"/>
    <property type="molecule type" value="Genomic_DNA"/>
</dbReference>
<evidence type="ECO:0000313" key="1">
    <source>
        <dbReference type="EMBL" id="KAJ1100714.1"/>
    </source>
</evidence>
<sequence length="139" mass="14427">MGPQAVSGQSADPPEWRAEDLCRAYVDLWRSAGPREWTCHGALGAQRRGPAAGAGLGGIPKAIVLAWGPWGLALRPGDLVAGGRKQALDQLVAGLLVLPRGAGLDAQASGPSLVQGFGAVPNGSALEETKWRSGCWPRR</sequence>
<accession>A0AAV7MDY8</accession>
<evidence type="ECO:0000313" key="2">
    <source>
        <dbReference type="Proteomes" id="UP001066276"/>
    </source>
</evidence>
<dbReference type="AlphaFoldDB" id="A0AAV7MDY8"/>
<reference evidence="1" key="1">
    <citation type="journal article" date="2022" name="bioRxiv">
        <title>Sequencing and chromosome-scale assembly of the giantPleurodeles waltlgenome.</title>
        <authorList>
            <person name="Brown T."/>
            <person name="Elewa A."/>
            <person name="Iarovenko S."/>
            <person name="Subramanian E."/>
            <person name="Araus A.J."/>
            <person name="Petzold A."/>
            <person name="Susuki M."/>
            <person name="Suzuki K.-i.T."/>
            <person name="Hayashi T."/>
            <person name="Toyoda A."/>
            <person name="Oliveira C."/>
            <person name="Osipova E."/>
            <person name="Leigh N.D."/>
            <person name="Simon A."/>
            <person name="Yun M.H."/>
        </authorList>
    </citation>
    <scope>NUCLEOTIDE SEQUENCE</scope>
    <source>
        <strain evidence="1">20211129_DDA</strain>
        <tissue evidence="1">Liver</tissue>
    </source>
</reference>
<comment type="caution">
    <text evidence="1">The sequence shown here is derived from an EMBL/GenBank/DDBJ whole genome shotgun (WGS) entry which is preliminary data.</text>
</comment>
<name>A0AAV7MDY8_PLEWA</name>
<keyword evidence="2" id="KW-1185">Reference proteome</keyword>
<gene>
    <name evidence="1" type="ORF">NDU88_005795</name>
</gene>
<protein>
    <submittedName>
        <fullName evidence="1">Uncharacterized protein</fullName>
    </submittedName>
</protein>
<dbReference type="Proteomes" id="UP001066276">
    <property type="component" value="Chromosome 10"/>
</dbReference>
<proteinExistence type="predicted"/>